<feature type="non-terminal residue" evidence="1">
    <location>
        <position position="1"/>
    </location>
</feature>
<evidence type="ECO:0000313" key="2">
    <source>
        <dbReference type="Proteomes" id="UP000325440"/>
    </source>
</evidence>
<reference evidence="1 2" key="1">
    <citation type="submission" date="2019-08" db="EMBL/GenBank/DDBJ databases">
        <authorList>
            <person name="Alioto T."/>
            <person name="Alioto T."/>
            <person name="Gomez Garrido J."/>
        </authorList>
    </citation>
    <scope>NUCLEOTIDE SEQUENCE [LARGE SCALE GENOMIC DNA]</scope>
</reference>
<accession>A0A5E4M4M8</accession>
<dbReference type="AlphaFoldDB" id="A0A5E4M4M8"/>
<feature type="non-terminal residue" evidence="1">
    <location>
        <position position="97"/>
    </location>
</feature>
<dbReference type="EMBL" id="CABPRJ010000016">
    <property type="protein sequence ID" value="VVC25643.1"/>
    <property type="molecule type" value="Genomic_DNA"/>
</dbReference>
<sequence>RVLGNDTPPKKRSLPALNRCARRDRRASSSPGHSICFCSQKREHDAFYNTSERTLHSRYCTYMGSCVGSFNGTFWLKFSQCFSSLTTTCLISDVVII</sequence>
<protein>
    <submittedName>
        <fullName evidence="1">Uncharacterized protein</fullName>
    </submittedName>
</protein>
<evidence type="ECO:0000313" key="1">
    <source>
        <dbReference type="EMBL" id="VVC25643.1"/>
    </source>
</evidence>
<dbReference type="Proteomes" id="UP000325440">
    <property type="component" value="Unassembled WGS sequence"/>
</dbReference>
<keyword evidence="2" id="KW-1185">Reference proteome</keyword>
<name>A0A5E4M4M8_9HEMI</name>
<gene>
    <name evidence="1" type="ORF">CINCED_3A007291</name>
</gene>
<organism evidence="1 2">
    <name type="scientific">Cinara cedri</name>
    <dbReference type="NCBI Taxonomy" id="506608"/>
    <lineage>
        <taxon>Eukaryota</taxon>
        <taxon>Metazoa</taxon>
        <taxon>Ecdysozoa</taxon>
        <taxon>Arthropoda</taxon>
        <taxon>Hexapoda</taxon>
        <taxon>Insecta</taxon>
        <taxon>Pterygota</taxon>
        <taxon>Neoptera</taxon>
        <taxon>Paraneoptera</taxon>
        <taxon>Hemiptera</taxon>
        <taxon>Sternorrhyncha</taxon>
        <taxon>Aphidomorpha</taxon>
        <taxon>Aphidoidea</taxon>
        <taxon>Aphididae</taxon>
        <taxon>Lachninae</taxon>
        <taxon>Cinara</taxon>
    </lineage>
</organism>
<proteinExistence type="predicted"/>